<dbReference type="AlphaFoldDB" id="A0A4E9EMV0"/>
<evidence type="ECO:0000313" key="3">
    <source>
        <dbReference type="EMBL" id="VIO64613.1"/>
    </source>
</evidence>
<reference evidence="3" key="1">
    <citation type="submission" date="2019-04" db="EMBL/GenBank/DDBJ databases">
        <authorList>
            <person name="Melise S."/>
            <person name="Noan J."/>
            <person name="Okalmin O."/>
        </authorList>
    </citation>
    <scope>NUCLEOTIDE SEQUENCE</scope>
    <source>
        <strain evidence="3">FN9</strain>
    </source>
</reference>
<sequence>MGPGHVRHSEGVRAKSEPGGAELPRRGRFGDSADNDAVRSLGLDPAGAHRRPGVSVLFEVLQGHKFNDRQRGITHQPGPGKSHEPRLEGDSNTTTLRELFVPFALLAQLAPSSHRLGRNLVSEGGQAMATMQERLLMRGSRAEHGLASCGSLLLFDTIVYYE</sequence>
<dbReference type="EMBL" id="CAAKMV010000207">
    <property type="protein sequence ID" value="VIO64613.1"/>
    <property type="molecule type" value="Genomic_DNA"/>
</dbReference>
<reference evidence="2" key="2">
    <citation type="submission" date="2021-03" db="EMBL/GenBank/DDBJ databases">
        <authorList>
            <person name="Alouane T."/>
            <person name="Langin T."/>
            <person name="Bonhomme L."/>
        </authorList>
    </citation>
    <scope>NUCLEOTIDE SEQUENCE</scope>
    <source>
        <strain evidence="2">MDC_Fg202</strain>
    </source>
</reference>
<evidence type="ECO:0000256" key="1">
    <source>
        <dbReference type="SAM" id="MobiDB-lite"/>
    </source>
</evidence>
<feature type="region of interest" description="Disordered" evidence="1">
    <location>
        <begin position="67"/>
        <end position="90"/>
    </location>
</feature>
<feature type="compositionally biased region" description="Basic and acidic residues" evidence="1">
    <location>
        <begin position="7"/>
        <end position="16"/>
    </location>
</feature>
<dbReference type="EMBL" id="CAJPIJ010000131">
    <property type="protein sequence ID" value="CAG1984453.1"/>
    <property type="molecule type" value="Genomic_DNA"/>
</dbReference>
<protein>
    <submittedName>
        <fullName evidence="3">Uncharacterized protein</fullName>
    </submittedName>
</protein>
<evidence type="ECO:0000313" key="2">
    <source>
        <dbReference type="EMBL" id="CAG1984453.1"/>
    </source>
</evidence>
<dbReference type="Proteomes" id="UP000746612">
    <property type="component" value="Unassembled WGS sequence"/>
</dbReference>
<organism evidence="3">
    <name type="scientific">Gibberella zeae</name>
    <name type="common">Wheat head blight fungus</name>
    <name type="synonym">Fusarium graminearum</name>
    <dbReference type="NCBI Taxonomy" id="5518"/>
    <lineage>
        <taxon>Eukaryota</taxon>
        <taxon>Fungi</taxon>
        <taxon>Dikarya</taxon>
        <taxon>Ascomycota</taxon>
        <taxon>Pezizomycotina</taxon>
        <taxon>Sordariomycetes</taxon>
        <taxon>Hypocreomycetidae</taxon>
        <taxon>Hypocreales</taxon>
        <taxon>Nectriaceae</taxon>
        <taxon>Fusarium</taxon>
    </lineage>
</organism>
<gene>
    <name evidence="3" type="ORF">FUG_LOCUS580585</name>
    <name evidence="2" type="ORF">MDCFG202_LOCUS249916</name>
</gene>
<name>A0A4E9EMV0_GIBZA</name>
<feature type="region of interest" description="Disordered" evidence="1">
    <location>
        <begin position="1"/>
        <end position="46"/>
    </location>
</feature>
<proteinExistence type="predicted"/>
<accession>A0A4E9EMV0</accession>